<proteinExistence type="predicted"/>
<reference evidence="2 3" key="1">
    <citation type="submission" date="2024-09" db="EMBL/GenBank/DDBJ databases">
        <title>Floridaenema gen nov. (Aerosakkonemataceae, Aerosakkonematales ord. nov., Cyanobacteria) from benthic tropical and subtropical fresh waters, with the description of four new species.</title>
        <authorList>
            <person name="Moretto J.A."/>
            <person name="Berthold D.E."/>
            <person name="Lefler F.W."/>
            <person name="Huang I.-S."/>
            <person name="Laughinghouse H. IV."/>
        </authorList>
    </citation>
    <scope>NUCLEOTIDE SEQUENCE [LARGE SCALE GENOMIC DNA]</scope>
    <source>
        <strain evidence="2 3">BLCC-F167</strain>
    </source>
</reference>
<dbReference type="RefSeq" id="WP_413275453.1">
    <property type="nucleotide sequence ID" value="NZ_JBHFNT010000004.1"/>
</dbReference>
<feature type="compositionally biased region" description="Gly residues" evidence="1">
    <location>
        <begin position="1"/>
        <end position="12"/>
    </location>
</feature>
<evidence type="ECO:0000313" key="3">
    <source>
        <dbReference type="Proteomes" id="UP001576780"/>
    </source>
</evidence>
<feature type="compositionally biased region" description="Polar residues" evidence="1">
    <location>
        <begin position="61"/>
        <end position="80"/>
    </location>
</feature>
<sequence length="125" mass="13540">MASTPGGGGGSKGGKKGRGGGGAANPEPQQPKSEIKPFESPRRRTIKNLEETLGKNVEQVKPSTQSPTNKKPSKLRQSLNRARAQADKVQQNVNDFQKAVKDESNRLDKTAGKNTISKFKRKKSQ</sequence>
<gene>
    <name evidence="2" type="ORF">ACE1CA_00435</name>
</gene>
<keyword evidence="3" id="KW-1185">Reference proteome</keyword>
<accession>A0ABV4WD17</accession>
<evidence type="ECO:0000256" key="1">
    <source>
        <dbReference type="SAM" id="MobiDB-lite"/>
    </source>
</evidence>
<evidence type="ECO:0000313" key="2">
    <source>
        <dbReference type="EMBL" id="MFB2832978.1"/>
    </source>
</evidence>
<protein>
    <submittedName>
        <fullName evidence="2">Uncharacterized protein</fullName>
    </submittedName>
</protein>
<comment type="caution">
    <text evidence="2">The sequence shown here is derived from an EMBL/GenBank/DDBJ whole genome shotgun (WGS) entry which is preliminary data.</text>
</comment>
<dbReference type="EMBL" id="JBHFNT010000004">
    <property type="protein sequence ID" value="MFB2832978.1"/>
    <property type="molecule type" value="Genomic_DNA"/>
</dbReference>
<organism evidence="2 3">
    <name type="scientific">Floridaenema evergladense BLCC-F167</name>
    <dbReference type="NCBI Taxonomy" id="3153639"/>
    <lineage>
        <taxon>Bacteria</taxon>
        <taxon>Bacillati</taxon>
        <taxon>Cyanobacteriota</taxon>
        <taxon>Cyanophyceae</taxon>
        <taxon>Oscillatoriophycideae</taxon>
        <taxon>Aerosakkonematales</taxon>
        <taxon>Aerosakkonemataceae</taxon>
        <taxon>Floridanema</taxon>
        <taxon>Floridanema evergladense</taxon>
    </lineage>
</organism>
<name>A0ABV4WD17_9CYAN</name>
<feature type="compositionally biased region" description="Basic and acidic residues" evidence="1">
    <location>
        <begin position="98"/>
        <end position="111"/>
    </location>
</feature>
<dbReference type="Proteomes" id="UP001576780">
    <property type="component" value="Unassembled WGS sequence"/>
</dbReference>
<feature type="region of interest" description="Disordered" evidence="1">
    <location>
        <begin position="1"/>
        <end position="125"/>
    </location>
</feature>
<feature type="compositionally biased region" description="Basic and acidic residues" evidence="1">
    <location>
        <begin position="33"/>
        <end position="53"/>
    </location>
</feature>